<reference evidence="1 2" key="2">
    <citation type="submission" date="2018-11" db="EMBL/GenBank/DDBJ databases">
        <authorList>
            <consortium name="Pathogen Informatics"/>
        </authorList>
    </citation>
    <scope>NUCLEOTIDE SEQUENCE [LARGE SCALE GENOMIC DNA]</scope>
</reference>
<keyword evidence="2" id="KW-1185">Reference proteome</keyword>
<dbReference type="EMBL" id="UYRS01000929">
    <property type="protein sequence ID" value="VDK24237.1"/>
    <property type="molecule type" value="Genomic_DNA"/>
</dbReference>
<organism evidence="3">
    <name type="scientific">Taenia asiatica</name>
    <name type="common">Asian tapeworm</name>
    <dbReference type="NCBI Taxonomy" id="60517"/>
    <lineage>
        <taxon>Eukaryota</taxon>
        <taxon>Metazoa</taxon>
        <taxon>Spiralia</taxon>
        <taxon>Lophotrochozoa</taxon>
        <taxon>Platyhelminthes</taxon>
        <taxon>Cestoda</taxon>
        <taxon>Eucestoda</taxon>
        <taxon>Cyclophyllidea</taxon>
        <taxon>Taeniidae</taxon>
        <taxon>Taenia</taxon>
    </lineage>
</organism>
<accession>A0A0R3VXB4</accession>
<proteinExistence type="predicted"/>
<dbReference type="Proteomes" id="UP000282613">
    <property type="component" value="Unassembled WGS sequence"/>
</dbReference>
<protein>
    <submittedName>
        <fullName evidence="1 3">Uncharacterized protein</fullName>
    </submittedName>
</protein>
<sequence length="88" mass="9613">MQSPPPPPPLPPFTACVDQIVTRSGEIGDEMQHRSALCDHIIGVHMPLENHLLNDLAINSWMGESSTLGHVLSRQDLFPHPCPTLVNG</sequence>
<name>A0A0R3VXB4_TAEAS</name>
<gene>
    <name evidence="1" type="ORF">TASK_LOCUS2059</name>
</gene>
<evidence type="ECO:0000313" key="3">
    <source>
        <dbReference type="WBParaSite" id="TASK_0000205801-mRNA-1"/>
    </source>
</evidence>
<dbReference type="AlphaFoldDB" id="A0A0R3VXB4"/>
<reference evidence="3" key="1">
    <citation type="submission" date="2017-02" db="UniProtKB">
        <authorList>
            <consortium name="WormBaseParasite"/>
        </authorList>
    </citation>
    <scope>IDENTIFICATION</scope>
</reference>
<dbReference type="WBParaSite" id="TASK_0000205801-mRNA-1">
    <property type="protein sequence ID" value="TASK_0000205801-mRNA-1"/>
    <property type="gene ID" value="TASK_0000205801"/>
</dbReference>
<evidence type="ECO:0000313" key="2">
    <source>
        <dbReference type="Proteomes" id="UP000282613"/>
    </source>
</evidence>
<evidence type="ECO:0000313" key="1">
    <source>
        <dbReference type="EMBL" id="VDK24237.1"/>
    </source>
</evidence>